<accession>A0ABQ3C176</accession>
<keyword evidence="4" id="KW-1185">Reference proteome</keyword>
<evidence type="ECO:0000256" key="2">
    <source>
        <dbReference type="SAM" id="SignalP"/>
    </source>
</evidence>
<sequence length="130" mass="14886">MKRILLASAVTALMLAGPAFAKEGHGKGHAPHHPNPPHAIRVGEPHPHNMPVRHDKGRHLGQYKNQHKKWARGERLPRTYLVQRYYVNDYRSYRLAPPPRGMVWVRPYNDSNEFYLVQAATGLISQILGR</sequence>
<dbReference type="Pfam" id="PF11776">
    <property type="entry name" value="RcnB"/>
    <property type="match status" value="1"/>
</dbReference>
<dbReference type="InterPro" id="IPR024572">
    <property type="entry name" value="RcnB"/>
</dbReference>
<evidence type="ECO:0000313" key="3">
    <source>
        <dbReference type="EMBL" id="GGZ64227.1"/>
    </source>
</evidence>
<name>A0ABQ3C176_9GAMM</name>
<reference evidence="4" key="1">
    <citation type="journal article" date="2019" name="Int. J. Syst. Evol. Microbiol.">
        <title>The Global Catalogue of Microorganisms (GCM) 10K type strain sequencing project: providing services to taxonomists for standard genome sequencing and annotation.</title>
        <authorList>
            <consortium name="The Broad Institute Genomics Platform"/>
            <consortium name="The Broad Institute Genome Sequencing Center for Infectious Disease"/>
            <person name="Wu L."/>
            <person name="Ma J."/>
        </authorList>
    </citation>
    <scope>NUCLEOTIDE SEQUENCE [LARGE SCALE GENOMIC DNA]</scope>
    <source>
        <strain evidence="4">KCTC 22558</strain>
    </source>
</reference>
<feature type="region of interest" description="Disordered" evidence="1">
    <location>
        <begin position="23"/>
        <end position="48"/>
    </location>
</feature>
<feature type="signal peptide" evidence="2">
    <location>
        <begin position="1"/>
        <end position="21"/>
    </location>
</feature>
<protein>
    <recommendedName>
        <fullName evidence="5">Regulator RcnB of Ni and Co efflux</fullName>
    </recommendedName>
</protein>
<comment type="caution">
    <text evidence="3">The sequence shown here is derived from an EMBL/GenBank/DDBJ whole genome shotgun (WGS) entry which is preliminary data.</text>
</comment>
<gene>
    <name evidence="3" type="ORF">GCM10008101_17280</name>
</gene>
<feature type="chain" id="PRO_5047322434" description="Regulator RcnB of Ni and Co efflux" evidence="2">
    <location>
        <begin position="22"/>
        <end position="130"/>
    </location>
</feature>
<evidence type="ECO:0000313" key="4">
    <source>
        <dbReference type="Proteomes" id="UP000643403"/>
    </source>
</evidence>
<dbReference type="EMBL" id="BMXY01000002">
    <property type="protein sequence ID" value="GGZ64227.1"/>
    <property type="molecule type" value="Genomic_DNA"/>
</dbReference>
<evidence type="ECO:0000256" key="1">
    <source>
        <dbReference type="SAM" id="MobiDB-lite"/>
    </source>
</evidence>
<proteinExistence type="predicted"/>
<dbReference type="RefSeq" id="WP_189449029.1">
    <property type="nucleotide sequence ID" value="NZ_BMXY01000002.1"/>
</dbReference>
<organism evidence="3 4">
    <name type="scientific">Cognatilysobacter xinjiangensis</name>
    <dbReference type="NCBI Taxonomy" id="546892"/>
    <lineage>
        <taxon>Bacteria</taxon>
        <taxon>Pseudomonadati</taxon>
        <taxon>Pseudomonadota</taxon>
        <taxon>Gammaproteobacteria</taxon>
        <taxon>Lysobacterales</taxon>
        <taxon>Lysobacteraceae</taxon>
        <taxon>Cognatilysobacter</taxon>
    </lineage>
</organism>
<evidence type="ECO:0008006" key="5">
    <source>
        <dbReference type="Google" id="ProtNLM"/>
    </source>
</evidence>
<dbReference type="Proteomes" id="UP000643403">
    <property type="component" value="Unassembled WGS sequence"/>
</dbReference>
<keyword evidence="2" id="KW-0732">Signal</keyword>
<dbReference type="Gene3D" id="3.10.450.160">
    <property type="entry name" value="inner membrane protein cigr"/>
    <property type="match status" value="1"/>
</dbReference>